<feature type="signal peptide" evidence="2">
    <location>
        <begin position="1"/>
        <end position="17"/>
    </location>
</feature>
<feature type="chain" id="PRO_5037343001" evidence="2">
    <location>
        <begin position="18"/>
        <end position="169"/>
    </location>
</feature>
<dbReference type="AlphaFoldDB" id="A0A915LQ23"/>
<evidence type="ECO:0000313" key="3">
    <source>
        <dbReference type="Proteomes" id="UP000887561"/>
    </source>
</evidence>
<keyword evidence="3" id="KW-1185">Reference proteome</keyword>
<organism evidence="3 4">
    <name type="scientific">Meloidogyne javanica</name>
    <name type="common">Root-knot nematode worm</name>
    <dbReference type="NCBI Taxonomy" id="6303"/>
    <lineage>
        <taxon>Eukaryota</taxon>
        <taxon>Metazoa</taxon>
        <taxon>Ecdysozoa</taxon>
        <taxon>Nematoda</taxon>
        <taxon>Chromadorea</taxon>
        <taxon>Rhabditida</taxon>
        <taxon>Tylenchina</taxon>
        <taxon>Tylenchomorpha</taxon>
        <taxon>Tylenchoidea</taxon>
        <taxon>Meloidogynidae</taxon>
        <taxon>Meloidogyninae</taxon>
        <taxon>Meloidogyne</taxon>
        <taxon>Meloidogyne incognita group</taxon>
    </lineage>
</organism>
<evidence type="ECO:0000313" key="4">
    <source>
        <dbReference type="WBParaSite" id="scaffold16317_cov210.g18196"/>
    </source>
</evidence>
<keyword evidence="2" id="KW-0732">Signal</keyword>
<protein>
    <submittedName>
        <fullName evidence="4">Uncharacterized protein</fullName>
    </submittedName>
</protein>
<evidence type="ECO:0000256" key="1">
    <source>
        <dbReference type="SAM" id="MobiDB-lite"/>
    </source>
</evidence>
<evidence type="ECO:0000256" key="2">
    <source>
        <dbReference type="SAM" id="SignalP"/>
    </source>
</evidence>
<accession>A0A915LQ23</accession>
<dbReference type="Proteomes" id="UP000887561">
    <property type="component" value="Unplaced"/>
</dbReference>
<reference evidence="4" key="1">
    <citation type="submission" date="2022-11" db="UniProtKB">
        <authorList>
            <consortium name="WormBaseParasite"/>
        </authorList>
    </citation>
    <scope>IDENTIFICATION</scope>
</reference>
<feature type="region of interest" description="Disordered" evidence="1">
    <location>
        <begin position="115"/>
        <end position="139"/>
    </location>
</feature>
<feature type="region of interest" description="Disordered" evidence="1">
    <location>
        <begin position="66"/>
        <end position="93"/>
    </location>
</feature>
<dbReference type="WBParaSite" id="scaffold16317_cov210.g18196">
    <property type="protein sequence ID" value="scaffold16317_cov210.g18196"/>
    <property type="gene ID" value="scaffold16317_cov210.g18196"/>
</dbReference>
<proteinExistence type="predicted"/>
<name>A0A915LQ23_MELJA</name>
<sequence length="169" mass="18722">MNLSVNLVVLIILFVVGQHPTIAPSGDEATPTSSEIRRERMEKLEKLWIVDETSPNANAEITEMGNDPPEQHEGTSGFKRSFPSKGKGRHTRTQSEIVDIHECSNCKSGFKCRKHGEDRDLSSASTRVHTSKDGVPPYKVGSGSHVVKLDECIILKRKCKSRKNKRGGN</sequence>